<evidence type="ECO:0000313" key="2">
    <source>
        <dbReference type="Proteomes" id="UP001341840"/>
    </source>
</evidence>
<dbReference type="EMBL" id="JASCZI010152694">
    <property type="protein sequence ID" value="MED6176540.1"/>
    <property type="molecule type" value="Genomic_DNA"/>
</dbReference>
<name>A0ABU6VVX2_9FABA</name>
<gene>
    <name evidence="1" type="ORF">PIB30_089256</name>
</gene>
<organism evidence="1 2">
    <name type="scientific">Stylosanthes scabra</name>
    <dbReference type="NCBI Taxonomy" id="79078"/>
    <lineage>
        <taxon>Eukaryota</taxon>
        <taxon>Viridiplantae</taxon>
        <taxon>Streptophyta</taxon>
        <taxon>Embryophyta</taxon>
        <taxon>Tracheophyta</taxon>
        <taxon>Spermatophyta</taxon>
        <taxon>Magnoliopsida</taxon>
        <taxon>eudicotyledons</taxon>
        <taxon>Gunneridae</taxon>
        <taxon>Pentapetalae</taxon>
        <taxon>rosids</taxon>
        <taxon>fabids</taxon>
        <taxon>Fabales</taxon>
        <taxon>Fabaceae</taxon>
        <taxon>Papilionoideae</taxon>
        <taxon>50 kb inversion clade</taxon>
        <taxon>dalbergioids sensu lato</taxon>
        <taxon>Dalbergieae</taxon>
        <taxon>Pterocarpus clade</taxon>
        <taxon>Stylosanthes</taxon>
    </lineage>
</organism>
<keyword evidence="2" id="KW-1185">Reference proteome</keyword>
<dbReference type="Proteomes" id="UP001341840">
    <property type="component" value="Unassembled WGS sequence"/>
</dbReference>
<proteinExistence type="predicted"/>
<comment type="caution">
    <text evidence="1">The sequence shown here is derived from an EMBL/GenBank/DDBJ whole genome shotgun (WGS) entry which is preliminary data.</text>
</comment>
<feature type="non-terminal residue" evidence="1">
    <location>
        <position position="1"/>
    </location>
</feature>
<evidence type="ECO:0000313" key="1">
    <source>
        <dbReference type="EMBL" id="MED6176540.1"/>
    </source>
</evidence>
<sequence length="111" mass="12314">LMPQHVMNFLVEVGETGSPCDPPIAAAPIRVAQPLVPDMEMEMDNSEFDWDYDASSGSESECQEGDGRILDTSMTGRPRYILPVAPPIPRLVDVPCFFQQLHLDEGQVLVR</sequence>
<accession>A0ABU6VVX2</accession>
<reference evidence="1 2" key="1">
    <citation type="journal article" date="2023" name="Plants (Basel)">
        <title>Bridging the Gap: Combining Genomics and Transcriptomics Approaches to Understand Stylosanthes scabra, an Orphan Legume from the Brazilian Caatinga.</title>
        <authorList>
            <person name="Ferreira-Neto J.R.C."/>
            <person name="da Silva M.D."/>
            <person name="Binneck E."/>
            <person name="de Melo N.F."/>
            <person name="da Silva R.H."/>
            <person name="de Melo A.L.T.M."/>
            <person name="Pandolfi V."/>
            <person name="Bustamante F.O."/>
            <person name="Brasileiro-Vidal A.C."/>
            <person name="Benko-Iseppon A.M."/>
        </authorList>
    </citation>
    <scope>NUCLEOTIDE SEQUENCE [LARGE SCALE GENOMIC DNA]</scope>
    <source>
        <tissue evidence="1">Leaves</tissue>
    </source>
</reference>
<protein>
    <submittedName>
        <fullName evidence="1">Uncharacterized protein</fullName>
    </submittedName>
</protein>